<evidence type="ECO:0000313" key="10">
    <source>
        <dbReference type="Proteomes" id="UP001321580"/>
    </source>
</evidence>
<dbReference type="Gene3D" id="2.60.40.10">
    <property type="entry name" value="Immunoglobulins"/>
    <property type="match status" value="2"/>
</dbReference>
<sequence>MTEPLGLVPLSRRSRYMFSFPLRTVVAVALACAALAFPAHASIVIQGSRVVFPAENKDVSVRVSNPDNKPVLLQAWVDESTQGLPEASKAPFALSPAVSRVDPKGMQHLRVVALPNTLPKDRESVFYLHVLGIPPKPTEDAANYVQIALRNVIKLFYRPVGLDGNPNDAHQDVTWTLVKRGKGVALQAHNPTPYHVSFANFRVEIGGVSHKQVGGGMVAPKNTQVFDLDELDIHFGKRDAHLYYTYIDDWGALREMPLALAT</sequence>
<feature type="signal peptide" evidence="6">
    <location>
        <begin position="1"/>
        <end position="41"/>
    </location>
</feature>
<keyword evidence="3 6" id="KW-0732">Signal</keyword>
<keyword evidence="5" id="KW-0143">Chaperone</keyword>
<dbReference type="SUPFAM" id="SSF49584">
    <property type="entry name" value="Periplasmic chaperone C-domain"/>
    <property type="match status" value="1"/>
</dbReference>
<comment type="similarity">
    <text evidence="2">Belongs to the periplasmic pilus chaperone family.</text>
</comment>
<evidence type="ECO:0000259" key="7">
    <source>
        <dbReference type="Pfam" id="PF00345"/>
    </source>
</evidence>
<feature type="domain" description="Pili assembly chaperone N-terminal" evidence="7">
    <location>
        <begin position="42"/>
        <end position="162"/>
    </location>
</feature>
<dbReference type="PANTHER" id="PTHR30251:SF2">
    <property type="entry name" value="FIMBRIAL CHAPERONE YADV-RELATED"/>
    <property type="match status" value="1"/>
</dbReference>
<dbReference type="SUPFAM" id="SSF49354">
    <property type="entry name" value="PapD-like"/>
    <property type="match status" value="1"/>
</dbReference>
<protein>
    <submittedName>
        <fullName evidence="9">Molecular chaperone</fullName>
    </submittedName>
</protein>
<comment type="subcellular location">
    <subcellularLocation>
        <location evidence="1">Periplasm</location>
    </subcellularLocation>
</comment>
<evidence type="ECO:0000256" key="4">
    <source>
        <dbReference type="ARBA" id="ARBA00022764"/>
    </source>
</evidence>
<evidence type="ECO:0000256" key="6">
    <source>
        <dbReference type="SAM" id="SignalP"/>
    </source>
</evidence>
<dbReference type="InterPro" id="IPR016148">
    <property type="entry name" value="Pili_assmbl_chaperone_C"/>
</dbReference>
<feature type="chain" id="PRO_5046863038" evidence="6">
    <location>
        <begin position="42"/>
        <end position="262"/>
    </location>
</feature>
<keyword evidence="4" id="KW-0574">Periplasm</keyword>
<evidence type="ECO:0000256" key="5">
    <source>
        <dbReference type="ARBA" id="ARBA00023186"/>
    </source>
</evidence>
<evidence type="ECO:0000256" key="2">
    <source>
        <dbReference type="ARBA" id="ARBA00007399"/>
    </source>
</evidence>
<accession>A0ABT6XIA0</accession>
<proteinExistence type="inferred from homology"/>
<dbReference type="Proteomes" id="UP001321580">
    <property type="component" value="Unassembled WGS sequence"/>
</dbReference>
<dbReference type="InterPro" id="IPR001829">
    <property type="entry name" value="Pili_assmbl_chaperone_bac"/>
</dbReference>
<dbReference type="Pfam" id="PF02753">
    <property type="entry name" value="PapD_C"/>
    <property type="match status" value="1"/>
</dbReference>
<feature type="domain" description="Pili assembly chaperone C-terminal" evidence="8">
    <location>
        <begin position="189"/>
        <end position="253"/>
    </location>
</feature>
<dbReference type="RefSeq" id="WP_283213250.1">
    <property type="nucleotide sequence ID" value="NZ_JASGBI010000001.1"/>
</dbReference>
<name>A0ABT6XIA0_9GAMM</name>
<dbReference type="PRINTS" id="PR00969">
    <property type="entry name" value="CHAPERONPILI"/>
</dbReference>
<comment type="caution">
    <text evidence="9">The sequence shown here is derived from an EMBL/GenBank/DDBJ whole genome shotgun (WGS) entry which is preliminary data.</text>
</comment>
<dbReference type="InterPro" id="IPR050643">
    <property type="entry name" value="Periplasmic_pilus_chap"/>
</dbReference>
<organism evidence="9 10">
    <name type="scientific">Lysobacter stagni</name>
    <dbReference type="NCBI Taxonomy" id="3045172"/>
    <lineage>
        <taxon>Bacteria</taxon>
        <taxon>Pseudomonadati</taxon>
        <taxon>Pseudomonadota</taxon>
        <taxon>Gammaproteobacteria</taxon>
        <taxon>Lysobacterales</taxon>
        <taxon>Lysobacteraceae</taxon>
        <taxon>Lysobacter</taxon>
    </lineage>
</organism>
<gene>
    <name evidence="9" type="ORF">QLQ15_13320</name>
</gene>
<evidence type="ECO:0000259" key="8">
    <source>
        <dbReference type="Pfam" id="PF02753"/>
    </source>
</evidence>
<dbReference type="InterPro" id="IPR016147">
    <property type="entry name" value="Pili_assmbl_chaperone_N"/>
</dbReference>
<reference evidence="9 10" key="1">
    <citation type="submission" date="2023-05" db="EMBL/GenBank/DDBJ databases">
        <title>Lysobacter sp. strain LF1 Genome sequencing and assembly.</title>
        <authorList>
            <person name="Jung Y."/>
        </authorList>
    </citation>
    <scope>NUCLEOTIDE SEQUENCE [LARGE SCALE GENOMIC DNA]</scope>
    <source>
        <strain evidence="9 10">LF1</strain>
    </source>
</reference>
<keyword evidence="10" id="KW-1185">Reference proteome</keyword>
<dbReference type="PANTHER" id="PTHR30251">
    <property type="entry name" value="PILUS ASSEMBLY CHAPERONE"/>
    <property type="match status" value="1"/>
</dbReference>
<dbReference type="InterPro" id="IPR036316">
    <property type="entry name" value="Pili_assmbl_chap_C_dom_sf"/>
</dbReference>
<dbReference type="Pfam" id="PF00345">
    <property type="entry name" value="PapD_N"/>
    <property type="match status" value="1"/>
</dbReference>
<dbReference type="EMBL" id="JASGBI010000001">
    <property type="protein sequence ID" value="MDI9239886.1"/>
    <property type="molecule type" value="Genomic_DNA"/>
</dbReference>
<evidence type="ECO:0000256" key="3">
    <source>
        <dbReference type="ARBA" id="ARBA00022729"/>
    </source>
</evidence>
<dbReference type="InterPro" id="IPR013783">
    <property type="entry name" value="Ig-like_fold"/>
</dbReference>
<evidence type="ECO:0000313" key="9">
    <source>
        <dbReference type="EMBL" id="MDI9239886.1"/>
    </source>
</evidence>
<evidence type="ECO:0000256" key="1">
    <source>
        <dbReference type="ARBA" id="ARBA00004418"/>
    </source>
</evidence>
<dbReference type="InterPro" id="IPR008962">
    <property type="entry name" value="PapD-like_sf"/>
</dbReference>